<dbReference type="SUPFAM" id="SSF52091">
    <property type="entry name" value="SpoIIaa-like"/>
    <property type="match status" value="1"/>
</dbReference>
<sequence>MTLRISRRQDALVVVLPPEVDIGNAESVRTDLHELCRTRLEPESRNGVSKVVVDWAGAPFLTMAGVAVLEDFRRRATDQGVAVHLVACGRWPRAVLRLTGVDGALTVHDTLDQALDGRRHQRAQPRRTRQRRQE</sequence>
<gene>
    <name evidence="2" type="ORF">OG549_34560</name>
</gene>
<dbReference type="PANTHER" id="PTHR33495">
    <property type="entry name" value="ANTI-SIGMA FACTOR ANTAGONIST TM_1081-RELATED-RELATED"/>
    <property type="match status" value="1"/>
</dbReference>
<dbReference type="EMBL" id="CP108318">
    <property type="protein sequence ID" value="WTW65359.1"/>
    <property type="molecule type" value="Genomic_DNA"/>
</dbReference>
<dbReference type="PROSITE" id="PS50801">
    <property type="entry name" value="STAS"/>
    <property type="match status" value="1"/>
</dbReference>
<dbReference type="CDD" id="cd07043">
    <property type="entry name" value="STAS_anti-anti-sigma_factors"/>
    <property type="match status" value="1"/>
</dbReference>
<protein>
    <submittedName>
        <fullName evidence="2">STAS domain-containing protein</fullName>
    </submittedName>
</protein>
<reference evidence="2" key="1">
    <citation type="submission" date="2022-10" db="EMBL/GenBank/DDBJ databases">
        <title>The complete genomes of actinobacterial strains from the NBC collection.</title>
        <authorList>
            <person name="Joergensen T.S."/>
            <person name="Alvarez Arevalo M."/>
            <person name="Sterndorff E.B."/>
            <person name="Faurdal D."/>
            <person name="Vuksanovic O."/>
            <person name="Mourched A.-S."/>
            <person name="Charusanti P."/>
            <person name="Shaw S."/>
            <person name="Blin K."/>
            <person name="Weber T."/>
        </authorList>
    </citation>
    <scope>NUCLEOTIDE SEQUENCE</scope>
    <source>
        <strain evidence="2">NBC_00003</strain>
    </source>
</reference>
<dbReference type="InterPro" id="IPR002645">
    <property type="entry name" value="STAS_dom"/>
</dbReference>
<organism evidence="2">
    <name type="scientific">Streptomyces sp. NBC_00003</name>
    <dbReference type="NCBI Taxonomy" id="2903608"/>
    <lineage>
        <taxon>Bacteria</taxon>
        <taxon>Bacillati</taxon>
        <taxon>Actinomycetota</taxon>
        <taxon>Actinomycetes</taxon>
        <taxon>Kitasatosporales</taxon>
        <taxon>Streptomycetaceae</taxon>
        <taxon>Streptomyces</taxon>
    </lineage>
</organism>
<dbReference type="PANTHER" id="PTHR33495:SF2">
    <property type="entry name" value="ANTI-SIGMA FACTOR ANTAGONIST TM_1081-RELATED"/>
    <property type="match status" value="1"/>
</dbReference>
<name>A0AAU2VFD9_9ACTN</name>
<proteinExistence type="predicted"/>
<dbReference type="Pfam" id="PF01740">
    <property type="entry name" value="STAS"/>
    <property type="match status" value="1"/>
</dbReference>
<dbReference type="AlphaFoldDB" id="A0AAU2VFD9"/>
<dbReference type="InterPro" id="IPR036513">
    <property type="entry name" value="STAS_dom_sf"/>
</dbReference>
<evidence type="ECO:0000313" key="2">
    <source>
        <dbReference type="EMBL" id="WTW65359.1"/>
    </source>
</evidence>
<accession>A0AAU2VFD9</accession>
<dbReference type="GO" id="GO:0043856">
    <property type="term" value="F:anti-sigma factor antagonist activity"/>
    <property type="evidence" value="ECO:0007669"/>
    <property type="project" value="TreeGrafter"/>
</dbReference>
<evidence type="ECO:0000259" key="1">
    <source>
        <dbReference type="PROSITE" id="PS50801"/>
    </source>
</evidence>
<dbReference type="Gene3D" id="3.30.750.24">
    <property type="entry name" value="STAS domain"/>
    <property type="match status" value="1"/>
</dbReference>
<feature type="domain" description="STAS" evidence="1">
    <location>
        <begin position="1"/>
        <end position="118"/>
    </location>
</feature>